<keyword evidence="1" id="KW-0812">Transmembrane</keyword>
<dbReference type="KEGG" id="gso:PH603_07430"/>
<keyword evidence="1" id="KW-0472">Membrane</keyword>
<dbReference type="PANTHER" id="PTHR38442:SF1">
    <property type="entry name" value="INNER MEMBRANE PROTEIN"/>
    <property type="match status" value="1"/>
</dbReference>
<feature type="transmembrane region" description="Helical" evidence="1">
    <location>
        <begin position="22"/>
        <end position="41"/>
    </location>
</feature>
<protein>
    <submittedName>
        <fullName evidence="2">DUF445 domain-containing protein</fullName>
    </submittedName>
</protein>
<dbReference type="Pfam" id="PF04286">
    <property type="entry name" value="DUF445"/>
    <property type="match status" value="1"/>
</dbReference>
<evidence type="ECO:0000313" key="2">
    <source>
        <dbReference type="EMBL" id="WCL55591.1"/>
    </source>
</evidence>
<gene>
    <name evidence="2" type="ORF">PH603_07430</name>
</gene>
<evidence type="ECO:0000313" key="3">
    <source>
        <dbReference type="Proteomes" id="UP001217500"/>
    </source>
</evidence>
<organism evidence="2 3">
    <name type="scientific">Gimibacter soli</name>
    <dbReference type="NCBI Taxonomy" id="3024400"/>
    <lineage>
        <taxon>Bacteria</taxon>
        <taxon>Pseudomonadati</taxon>
        <taxon>Pseudomonadota</taxon>
        <taxon>Alphaproteobacteria</taxon>
        <taxon>Kordiimonadales</taxon>
        <taxon>Temperatibacteraceae</taxon>
        <taxon>Gimibacter</taxon>
    </lineage>
</organism>
<keyword evidence="1" id="KW-1133">Transmembrane helix</keyword>
<dbReference type="InterPro" id="IPR007383">
    <property type="entry name" value="DUF445"/>
</dbReference>
<accession>A0AAF0BN82</accession>
<dbReference type="RefSeq" id="WP_289505424.1">
    <property type="nucleotide sequence ID" value="NZ_CP116805.1"/>
</dbReference>
<dbReference type="EMBL" id="CP116805">
    <property type="protein sequence ID" value="WCL55591.1"/>
    <property type="molecule type" value="Genomic_DNA"/>
</dbReference>
<dbReference type="PANTHER" id="PTHR38442">
    <property type="entry name" value="INNER MEMBRANE PROTEIN-RELATED"/>
    <property type="match status" value="1"/>
</dbReference>
<keyword evidence="3" id="KW-1185">Reference proteome</keyword>
<dbReference type="Proteomes" id="UP001217500">
    <property type="component" value="Chromosome"/>
</dbReference>
<reference evidence="2" key="1">
    <citation type="submission" date="2023-01" db="EMBL/GenBank/DDBJ databases">
        <title>The genome sequence of Kordiimonadaceae bacterium 6D33.</title>
        <authorList>
            <person name="Liu Y."/>
        </authorList>
    </citation>
    <scope>NUCLEOTIDE SEQUENCE</scope>
    <source>
        <strain evidence="2">6D33</strain>
    </source>
</reference>
<dbReference type="GO" id="GO:0005886">
    <property type="term" value="C:plasma membrane"/>
    <property type="evidence" value="ECO:0007669"/>
    <property type="project" value="TreeGrafter"/>
</dbReference>
<proteinExistence type="predicted"/>
<dbReference type="AlphaFoldDB" id="A0AAF0BN82"/>
<sequence length="419" mass="46396">MTTALSADATDLQRQPLSRYRMVATLMLLVMALVFGLTHLADAPGFWISFLQAGTEAAMVGGLADWFAVTALFRHPLGLPIPHTAVLPRNKARLAEGIGNFVERHFLDPGLLTAKFRSINVAMRVSNALSRPDVADKVAAGIIDAVPHILNSVSDAEIRQFMARALEGELKTIDLAGLTGNVLALLKDSDRHHELLDHGLIAARRYLDENRGAIFLAVEERSQWWMPASVDKRIAEGLITGISDLLGDLSHHDHQVRRDFDAAVSDFIEKLKHDPETRRTVEEMREKLFGSEPVQRYLATLWDQVRTKLSEATSARSAPLQAALSAAVQSLGRALGEDAAIQKRFNKAVLVVLRSYIVPWRHEIGAFIREVVDSWEASTLTERLELEVGRDLQFIRMNGTIVGGIVGCILFLLTELPRL</sequence>
<name>A0AAF0BN82_9PROT</name>
<evidence type="ECO:0000256" key="1">
    <source>
        <dbReference type="SAM" id="Phobius"/>
    </source>
</evidence>